<dbReference type="InterPro" id="IPR026286">
    <property type="entry name" value="MaiA/AMDase"/>
</dbReference>
<sequence>MVAQSPTRLGMLTPSSNTALEPLTSAMVASMPDVSAHFSRFRVTQIGLSPTALGQFAQDGLLAAADLLADARADVIAWNGTSAAWMGFEQDEALCAAITARTGIPASTSILAYRELFLAHGFRRIGLVTPYLDDVQDAILTNWNTPDFSCTAERHLGLSVNFSFAEVTESEIAGMVRAVAAEGCDAVAIVCTNLKGSAIAPGLEREIGIPVLDSISVTLWKSLLLAGRDPRELRAWGGPFALEPARQGEKVE</sequence>
<name>A0A2W5R0E3_ANCNO</name>
<reference evidence="1 2" key="1">
    <citation type="submission" date="2017-08" db="EMBL/GenBank/DDBJ databases">
        <title>Infants hospitalized years apart are colonized by the same room-sourced microbial strains.</title>
        <authorList>
            <person name="Brooks B."/>
            <person name="Olm M.R."/>
            <person name="Firek B.A."/>
            <person name="Baker R."/>
            <person name="Thomas B.C."/>
            <person name="Morowitz M.J."/>
            <person name="Banfield J.F."/>
        </authorList>
    </citation>
    <scope>NUCLEOTIDE SEQUENCE [LARGE SCALE GENOMIC DNA]</scope>
    <source>
        <strain evidence="1">S2_005_001_R2_27</strain>
    </source>
</reference>
<comment type="caution">
    <text evidence="1">The sequence shown here is derived from an EMBL/GenBank/DDBJ whole genome shotgun (WGS) entry which is preliminary data.</text>
</comment>
<dbReference type="Pfam" id="PF17645">
    <property type="entry name" value="Amdase"/>
    <property type="match status" value="1"/>
</dbReference>
<evidence type="ECO:0000313" key="2">
    <source>
        <dbReference type="Proteomes" id="UP000248887"/>
    </source>
</evidence>
<dbReference type="AlphaFoldDB" id="A0A2W5R0E3"/>
<protein>
    <submittedName>
        <fullName evidence="1">Asp/Glu/hydantoin racemase</fullName>
    </submittedName>
</protein>
<dbReference type="Gene3D" id="3.40.50.12500">
    <property type="match status" value="1"/>
</dbReference>
<evidence type="ECO:0000313" key="1">
    <source>
        <dbReference type="EMBL" id="PZQ83168.1"/>
    </source>
</evidence>
<dbReference type="PANTHER" id="PTHR40267:SF1">
    <property type="entry name" value="BLR3294 PROTEIN"/>
    <property type="match status" value="1"/>
</dbReference>
<organism evidence="1 2">
    <name type="scientific">Ancylobacter novellus</name>
    <name type="common">Thiobacillus novellus</name>
    <dbReference type="NCBI Taxonomy" id="921"/>
    <lineage>
        <taxon>Bacteria</taxon>
        <taxon>Pseudomonadati</taxon>
        <taxon>Pseudomonadota</taxon>
        <taxon>Alphaproteobacteria</taxon>
        <taxon>Hyphomicrobiales</taxon>
        <taxon>Xanthobacteraceae</taxon>
        <taxon>Ancylobacter</taxon>
    </lineage>
</organism>
<proteinExistence type="predicted"/>
<gene>
    <name evidence="1" type="ORF">DI549_09130</name>
</gene>
<dbReference type="Proteomes" id="UP000248887">
    <property type="component" value="Unassembled WGS sequence"/>
</dbReference>
<dbReference type="PIRSF" id="PIRSF015736">
    <property type="entry name" value="MI"/>
    <property type="match status" value="1"/>
</dbReference>
<dbReference type="EMBL" id="QFQD01000023">
    <property type="protein sequence ID" value="PZQ83168.1"/>
    <property type="molecule type" value="Genomic_DNA"/>
</dbReference>
<dbReference type="InterPro" id="IPR053714">
    <property type="entry name" value="Iso_Racemase_Enz_sf"/>
</dbReference>
<accession>A0A2W5R0E3</accession>
<dbReference type="PANTHER" id="PTHR40267">
    <property type="entry name" value="BLR3294 PROTEIN"/>
    <property type="match status" value="1"/>
</dbReference>